<gene>
    <name evidence="2" type="ORF">BJY24_004342</name>
</gene>
<dbReference type="InterPro" id="IPR013108">
    <property type="entry name" value="Amidohydro_3"/>
</dbReference>
<proteinExistence type="predicted"/>
<dbReference type="PANTHER" id="PTHR22642">
    <property type="entry name" value="IMIDAZOLONEPROPIONASE"/>
    <property type="match status" value="1"/>
</dbReference>
<dbReference type="PANTHER" id="PTHR22642:SF2">
    <property type="entry name" value="PROTEIN LONG AFTER FAR-RED 3"/>
    <property type="match status" value="1"/>
</dbReference>
<dbReference type="EMBL" id="JACHIT010000002">
    <property type="protein sequence ID" value="MBB5915430.1"/>
    <property type="molecule type" value="Genomic_DNA"/>
</dbReference>
<accession>A0A7W9PGD2</accession>
<keyword evidence="3" id="KW-1185">Reference proteome</keyword>
<comment type="caution">
    <text evidence="2">The sequence shown here is derived from an EMBL/GenBank/DDBJ whole genome shotgun (WGS) entry which is preliminary data.</text>
</comment>
<dbReference type="SUPFAM" id="SSF51556">
    <property type="entry name" value="Metallo-dependent hydrolases"/>
    <property type="match status" value="1"/>
</dbReference>
<evidence type="ECO:0000313" key="3">
    <source>
        <dbReference type="Proteomes" id="UP000540412"/>
    </source>
</evidence>
<dbReference type="GO" id="GO:0016810">
    <property type="term" value="F:hydrolase activity, acting on carbon-nitrogen (but not peptide) bonds"/>
    <property type="evidence" value="ECO:0007669"/>
    <property type="project" value="InterPro"/>
</dbReference>
<dbReference type="Pfam" id="PF07969">
    <property type="entry name" value="Amidohydro_3"/>
    <property type="match status" value="1"/>
</dbReference>
<protein>
    <submittedName>
        <fullName evidence="2">Putative amidohydrolase YtcJ</fullName>
    </submittedName>
</protein>
<keyword evidence="2" id="KW-0378">Hydrolase</keyword>
<dbReference type="Proteomes" id="UP000540412">
    <property type="component" value="Unassembled WGS sequence"/>
</dbReference>
<dbReference type="Gene3D" id="3.20.20.140">
    <property type="entry name" value="Metal-dependent hydrolases"/>
    <property type="match status" value="2"/>
</dbReference>
<dbReference type="Gene3D" id="3.10.310.70">
    <property type="match status" value="1"/>
</dbReference>
<sequence length="455" mass="48565">MLIRNAVVFGRADTDVRWAGERITECGQRLRAKPGEDDIDARGGWLIPGLHDHHTHVRATAAVAESVRVGGPEDVADRLRQADRELPAGAWIRGVGYHDGPAGTLDRDTLDRMVPGRAVRVQHRSGALWILNSRACELLDVDDCSLPGVERAASGQATGRLWRMDAWLAGRAGGGAPDPARVSAEAAARGITGFTDATPDLTQADIDRFADLVADGRIVQRVHCMAPPDIADPGIARFTLGATKFLLDDTSLPPLDDFAEAVRTTHESGRSVAVHCVTRVQLILTMAALDAAGIRRGDRVEHGAIVPADSMPWLREHGIPVITQPHFPVERAEQYAREVPADERPDLWRLRSLLAAGVGVAAGTDAPFGDADPWAVIRAAVHRTADPAAPECVSLPTAVALFAGEPQRPARRRTIAPGTLADLTLLRPPPDEVLDTPAPDLVAATIVGGTPVYVA</sequence>
<reference evidence="2 3" key="1">
    <citation type="submission" date="2020-08" db="EMBL/GenBank/DDBJ databases">
        <title>Sequencing the genomes of 1000 actinobacteria strains.</title>
        <authorList>
            <person name="Klenk H.-P."/>
        </authorList>
    </citation>
    <scope>NUCLEOTIDE SEQUENCE [LARGE SCALE GENOMIC DNA]</scope>
    <source>
        <strain evidence="2 3">DSM 43582</strain>
    </source>
</reference>
<dbReference type="SUPFAM" id="SSF51338">
    <property type="entry name" value="Composite domain of metallo-dependent hydrolases"/>
    <property type="match status" value="1"/>
</dbReference>
<evidence type="ECO:0000259" key="1">
    <source>
        <dbReference type="Pfam" id="PF07969"/>
    </source>
</evidence>
<name>A0A7W9PGD2_9NOCA</name>
<dbReference type="AlphaFoldDB" id="A0A7W9PGD2"/>
<organism evidence="2 3">
    <name type="scientific">Nocardia transvalensis</name>
    <dbReference type="NCBI Taxonomy" id="37333"/>
    <lineage>
        <taxon>Bacteria</taxon>
        <taxon>Bacillati</taxon>
        <taxon>Actinomycetota</taxon>
        <taxon>Actinomycetes</taxon>
        <taxon>Mycobacteriales</taxon>
        <taxon>Nocardiaceae</taxon>
        <taxon>Nocardia</taxon>
    </lineage>
</organism>
<dbReference type="InterPro" id="IPR032466">
    <property type="entry name" value="Metal_Hydrolase"/>
</dbReference>
<dbReference type="RefSeq" id="WP_040752620.1">
    <property type="nucleotide sequence ID" value="NZ_JACHIT010000002.1"/>
</dbReference>
<dbReference type="InterPro" id="IPR011059">
    <property type="entry name" value="Metal-dep_hydrolase_composite"/>
</dbReference>
<feature type="domain" description="Amidohydrolase 3" evidence="1">
    <location>
        <begin position="39"/>
        <end position="453"/>
    </location>
</feature>
<evidence type="ECO:0000313" key="2">
    <source>
        <dbReference type="EMBL" id="MBB5915430.1"/>
    </source>
</evidence>